<dbReference type="AlphaFoldDB" id="A0A553UZA9"/>
<feature type="transmembrane region" description="Helical" evidence="2">
    <location>
        <begin position="307"/>
        <end position="328"/>
    </location>
</feature>
<dbReference type="GO" id="GO:0048038">
    <property type="term" value="F:quinone binding"/>
    <property type="evidence" value="ECO:0007669"/>
    <property type="project" value="UniProtKB-UniRule"/>
</dbReference>
<keyword evidence="2" id="KW-1003">Cell membrane</keyword>
<dbReference type="InterPro" id="IPR001457">
    <property type="entry name" value="NADH_UbQ/plastoQ_OxRdtase_su6"/>
</dbReference>
<dbReference type="EC" id="7.1.1.-" evidence="2"/>
<evidence type="ECO:0000256" key="3">
    <source>
        <dbReference type="SAM" id="MobiDB-lite"/>
    </source>
</evidence>
<keyword evidence="2" id="KW-0472">Membrane</keyword>
<protein>
    <recommendedName>
        <fullName evidence="2">NADH-quinone oxidoreductase subunit J</fullName>
        <ecNumber evidence="2">7.1.1.-</ecNumber>
    </recommendedName>
</protein>
<dbReference type="Proteomes" id="UP000316092">
    <property type="component" value="Unassembled WGS sequence"/>
</dbReference>
<gene>
    <name evidence="4" type="ORF">FNU79_09975</name>
</gene>
<dbReference type="EMBL" id="VKDB01000009">
    <property type="protein sequence ID" value="TSA85549.1"/>
    <property type="molecule type" value="Genomic_DNA"/>
</dbReference>
<keyword evidence="2" id="KW-0812">Transmembrane</keyword>
<feature type="transmembrane region" description="Helical" evidence="2">
    <location>
        <begin position="60"/>
        <end position="79"/>
    </location>
</feature>
<proteinExistence type="inferred from homology"/>
<comment type="caution">
    <text evidence="4">The sequence shown here is derived from an EMBL/GenBank/DDBJ whole genome shotgun (WGS) entry which is preliminary data.</text>
</comment>
<name>A0A553UZA9_9DEIO</name>
<dbReference type="PANTHER" id="PTHR33269">
    <property type="entry name" value="NADH-UBIQUINONE OXIDOREDUCTASE CHAIN 6"/>
    <property type="match status" value="1"/>
</dbReference>
<feature type="transmembrane region" description="Helical" evidence="2">
    <location>
        <begin position="6"/>
        <end position="24"/>
    </location>
</feature>
<dbReference type="GO" id="GO:0005886">
    <property type="term" value="C:plasma membrane"/>
    <property type="evidence" value="ECO:0007669"/>
    <property type="project" value="UniProtKB-SubCell"/>
</dbReference>
<keyword evidence="2" id="KW-0520">NAD</keyword>
<comment type="function">
    <text evidence="2">NDH-1 shuttles electrons from NADH, via FMN and iron-sulfur (Fe-S) centers, to quinones in the respiratory chain. Couples the redox reaction to proton translocation (for every two electrons transferred, four hydrogen ions are translocated across the cytoplasmic membrane), and thus conserves the redox energy in a proton gradient.</text>
</comment>
<feature type="compositionally biased region" description="Basic and acidic residues" evidence="3">
    <location>
        <begin position="127"/>
        <end position="156"/>
    </location>
</feature>
<comment type="subcellular location">
    <subcellularLocation>
        <location evidence="2">Cell membrane</location>
        <topology evidence="2">Multi-pass membrane protein</topology>
    </subcellularLocation>
</comment>
<dbReference type="OrthoDB" id="9814997at2"/>
<dbReference type="PANTHER" id="PTHR33269:SF17">
    <property type="entry name" value="NADH-UBIQUINONE OXIDOREDUCTASE CHAIN 6"/>
    <property type="match status" value="1"/>
</dbReference>
<feature type="compositionally biased region" description="Basic and acidic residues" evidence="3">
    <location>
        <begin position="225"/>
        <end position="234"/>
    </location>
</feature>
<evidence type="ECO:0000313" key="4">
    <source>
        <dbReference type="EMBL" id="TSA85549.1"/>
    </source>
</evidence>
<evidence type="ECO:0000256" key="1">
    <source>
        <dbReference type="ARBA" id="ARBA00005698"/>
    </source>
</evidence>
<feature type="compositionally biased region" description="Basic and acidic residues" evidence="3">
    <location>
        <begin position="105"/>
        <end position="116"/>
    </location>
</feature>
<evidence type="ECO:0000256" key="2">
    <source>
        <dbReference type="RuleBase" id="RU004429"/>
    </source>
</evidence>
<feature type="region of interest" description="Disordered" evidence="3">
    <location>
        <begin position="213"/>
        <end position="234"/>
    </location>
</feature>
<sequence length="361" mass="39010">MLGETAQWVAFILFTLLTVLGALGMSTTMSMFRSGIFLMASFIGVAGLFILLSADLLGLLQIMMYIGGMLVMILFMLLFSMDPGGAMMAGMDMSPVERLFSRGLKPQDKGEEHSGQDDMAGEEDSDGEKPHDHAAMQHSGMKIDGEHDHHAMHNSDDQEGLSEQAQPQSHGEMADMDMGDEDAAHKPHDYAAINHSGMNHGAAEQQMGENHAMTHGDAGNSPTSGEKDCEHGQMDHSSMDHGDMDMGNMDMDMSMVTPARPWAAAIGIAFSAVLVGLLLWRPTWPVTSAAFSTDSPREIGMLLMGKYMMAFEGVGLLILLGIFGAVFLQRPGSHPSDQGREAYVTADKNPVSIELEPEDES</sequence>
<dbReference type="Gene3D" id="1.20.120.1200">
    <property type="entry name" value="NADH-ubiquinone/plastoquinone oxidoreductase chain 6, subunit NuoJ"/>
    <property type="match status" value="2"/>
</dbReference>
<keyword evidence="5" id="KW-1185">Reference proteome</keyword>
<accession>A0A553UZA9</accession>
<keyword evidence="2" id="KW-0874">Quinone</keyword>
<dbReference type="GO" id="GO:0008137">
    <property type="term" value="F:NADH dehydrogenase (ubiquinone) activity"/>
    <property type="evidence" value="ECO:0007669"/>
    <property type="project" value="UniProtKB-UniRule"/>
</dbReference>
<reference evidence="4 5" key="1">
    <citation type="submission" date="2019-07" db="EMBL/GenBank/DDBJ databases">
        <title>Deinococcus detaillus sp. nov., isolated from humus soil in Antarctica.</title>
        <authorList>
            <person name="Zhang K."/>
        </authorList>
    </citation>
    <scope>NUCLEOTIDE SEQUENCE [LARGE SCALE GENOMIC DNA]</scope>
    <source>
        <strain evidence="4 5">H1</strain>
    </source>
</reference>
<dbReference type="InterPro" id="IPR042106">
    <property type="entry name" value="Nuo/plastoQ_OxRdtase_6_NuoJ"/>
</dbReference>
<feature type="transmembrane region" description="Helical" evidence="2">
    <location>
        <begin position="36"/>
        <end position="54"/>
    </location>
</feature>
<feature type="region of interest" description="Disordered" evidence="3">
    <location>
        <begin position="105"/>
        <end position="174"/>
    </location>
</feature>
<evidence type="ECO:0000313" key="5">
    <source>
        <dbReference type="Proteomes" id="UP000316092"/>
    </source>
</evidence>
<keyword evidence="2" id="KW-1133">Transmembrane helix</keyword>
<feature type="transmembrane region" description="Helical" evidence="2">
    <location>
        <begin position="261"/>
        <end position="280"/>
    </location>
</feature>
<organism evidence="4 5">
    <name type="scientific">Deinococcus detaillensis</name>
    <dbReference type="NCBI Taxonomy" id="2592048"/>
    <lineage>
        <taxon>Bacteria</taxon>
        <taxon>Thermotogati</taxon>
        <taxon>Deinococcota</taxon>
        <taxon>Deinococci</taxon>
        <taxon>Deinococcales</taxon>
        <taxon>Deinococcaceae</taxon>
        <taxon>Deinococcus</taxon>
    </lineage>
</organism>
<comment type="similarity">
    <text evidence="1 2">Belongs to the complex I subunit 6 family.</text>
</comment>
<comment type="catalytic activity">
    <reaction evidence="2">
        <text>a quinone + NADH + 5 H(+)(in) = a quinol + NAD(+) + 4 H(+)(out)</text>
        <dbReference type="Rhea" id="RHEA:57888"/>
        <dbReference type="ChEBI" id="CHEBI:15378"/>
        <dbReference type="ChEBI" id="CHEBI:24646"/>
        <dbReference type="ChEBI" id="CHEBI:57540"/>
        <dbReference type="ChEBI" id="CHEBI:57945"/>
        <dbReference type="ChEBI" id="CHEBI:132124"/>
    </reaction>
</comment>
<dbReference type="Pfam" id="PF00499">
    <property type="entry name" value="Oxidored_q3"/>
    <property type="match status" value="1"/>
</dbReference>